<evidence type="ECO:0000313" key="1">
    <source>
        <dbReference type="EMBL" id="KDO20399.1"/>
    </source>
</evidence>
<sequence length="157" mass="17402">MASFVDIFRASAPFAAIITSFQDGLYEDIVAYIATFRRHACEHPRSTKQRPLAHEATIYPSRLLPRASLDMDCVDLFLQTGDIGRQAFTAPIHFAVAMGHTEIVLRALACRPRRLSVELIACALAHARVDLAKHLLANMDSLDATRVPRSRTTTVEA</sequence>
<dbReference type="EMBL" id="KK583314">
    <property type="protein sequence ID" value="KDO20399.1"/>
    <property type="molecule type" value="Genomic_DNA"/>
</dbReference>
<dbReference type="GeneID" id="24135637"/>
<reference evidence="1 2" key="1">
    <citation type="journal article" date="2013" name="PLoS Genet.">
        <title>Distinctive expansion of potential virulence genes in the genome of the oomycete fish pathogen Saprolegnia parasitica.</title>
        <authorList>
            <person name="Jiang R.H."/>
            <person name="de Bruijn I."/>
            <person name="Haas B.J."/>
            <person name="Belmonte R."/>
            <person name="Lobach L."/>
            <person name="Christie J."/>
            <person name="van den Ackerveken G."/>
            <person name="Bottin A."/>
            <person name="Bulone V."/>
            <person name="Diaz-Moreno S.M."/>
            <person name="Dumas B."/>
            <person name="Fan L."/>
            <person name="Gaulin E."/>
            <person name="Govers F."/>
            <person name="Grenville-Briggs L.J."/>
            <person name="Horner N.R."/>
            <person name="Levin J.Z."/>
            <person name="Mammella M."/>
            <person name="Meijer H.J."/>
            <person name="Morris P."/>
            <person name="Nusbaum C."/>
            <person name="Oome S."/>
            <person name="Phillips A.J."/>
            <person name="van Rooyen D."/>
            <person name="Rzeszutek E."/>
            <person name="Saraiva M."/>
            <person name="Secombes C.J."/>
            <person name="Seidl M.F."/>
            <person name="Snel B."/>
            <person name="Stassen J.H."/>
            <person name="Sykes S."/>
            <person name="Tripathy S."/>
            <person name="van den Berg H."/>
            <person name="Vega-Arreguin J.C."/>
            <person name="Wawra S."/>
            <person name="Young S.K."/>
            <person name="Zeng Q."/>
            <person name="Dieguez-Uribeondo J."/>
            <person name="Russ C."/>
            <person name="Tyler B.M."/>
            <person name="van West P."/>
        </authorList>
    </citation>
    <scope>NUCLEOTIDE SEQUENCE [LARGE SCALE GENOMIC DNA]</scope>
    <source>
        <strain evidence="1 2">CBS 223.65</strain>
    </source>
</reference>
<dbReference type="OrthoDB" id="10489817at2759"/>
<dbReference type="Proteomes" id="UP000030745">
    <property type="component" value="Unassembled WGS sequence"/>
</dbReference>
<dbReference type="RefSeq" id="XP_012208924.1">
    <property type="nucleotide sequence ID" value="XM_012353534.1"/>
</dbReference>
<keyword evidence="2" id="KW-1185">Reference proteome</keyword>
<dbReference type="VEuPathDB" id="FungiDB:SPRG_13781"/>
<organism evidence="1 2">
    <name type="scientific">Saprolegnia parasitica (strain CBS 223.65)</name>
    <dbReference type="NCBI Taxonomy" id="695850"/>
    <lineage>
        <taxon>Eukaryota</taxon>
        <taxon>Sar</taxon>
        <taxon>Stramenopiles</taxon>
        <taxon>Oomycota</taxon>
        <taxon>Saprolegniomycetes</taxon>
        <taxon>Saprolegniales</taxon>
        <taxon>Saprolegniaceae</taxon>
        <taxon>Saprolegnia</taxon>
    </lineage>
</organism>
<dbReference type="AlphaFoldDB" id="A0A067BPG3"/>
<dbReference type="KEGG" id="spar:SPRG_13781"/>
<proteinExistence type="predicted"/>
<gene>
    <name evidence="1" type="ORF">SPRG_13781</name>
</gene>
<feature type="non-terminal residue" evidence="1">
    <location>
        <position position="157"/>
    </location>
</feature>
<protein>
    <recommendedName>
        <fullName evidence="3">Ankyrin repeat protein</fullName>
    </recommendedName>
</protein>
<name>A0A067BPG3_SAPPC</name>
<evidence type="ECO:0000313" key="2">
    <source>
        <dbReference type="Proteomes" id="UP000030745"/>
    </source>
</evidence>
<evidence type="ECO:0008006" key="3">
    <source>
        <dbReference type="Google" id="ProtNLM"/>
    </source>
</evidence>
<accession>A0A067BPG3</accession>